<keyword evidence="3" id="KW-1185">Reference proteome</keyword>
<sequence>MNPNDIISETKKKFKNKIAEVKKEISIRDVGLTHLQTSVVNLACFYIVMQMLTLSAFTNKFIVCGNLKLTLTIGFMLSVQVLVKIYKKGLTYINTKLKDEQNLYDLKKLKRQLRRIKTAMSGMNLEADEDDDEKFYTRQKWKHAGCHFALVLCCFGLKAFFVHVWTFISGILLSMNE</sequence>
<dbReference type="EMBL" id="RDQH01000334">
    <property type="protein sequence ID" value="RXH91888.1"/>
    <property type="molecule type" value="Genomic_DNA"/>
</dbReference>
<feature type="transmembrane region" description="Helical" evidence="1">
    <location>
        <begin position="148"/>
        <end position="173"/>
    </location>
</feature>
<reference evidence="2 3" key="1">
    <citation type="submission" date="2018-10" db="EMBL/GenBank/DDBJ databases">
        <title>A high-quality apple genome assembly.</title>
        <authorList>
            <person name="Hu J."/>
        </authorList>
    </citation>
    <scope>NUCLEOTIDE SEQUENCE [LARGE SCALE GENOMIC DNA]</scope>
    <source>
        <strain evidence="3">cv. HFTH1</strain>
        <tissue evidence="2">Young leaf</tissue>
    </source>
</reference>
<name>A0A498J876_MALDO</name>
<protein>
    <submittedName>
        <fullName evidence="2">Uncharacterized protein</fullName>
    </submittedName>
</protein>
<organism evidence="2 3">
    <name type="scientific">Malus domestica</name>
    <name type="common">Apple</name>
    <name type="synonym">Pyrus malus</name>
    <dbReference type="NCBI Taxonomy" id="3750"/>
    <lineage>
        <taxon>Eukaryota</taxon>
        <taxon>Viridiplantae</taxon>
        <taxon>Streptophyta</taxon>
        <taxon>Embryophyta</taxon>
        <taxon>Tracheophyta</taxon>
        <taxon>Spermatophyta</taxon>
        <taxon>Magnoliopsida</taxon>
        <taxon>eudicotyledons</taxon>
        <taxon>Gunneridae</taxon>
        <taxon>Pentapetalae</taxon>
        <taxon>rosids</taxon>
        <taxon>fabids</taxon>
        <taxon>Rosales</taxon>
        <taxon>Rosaceae</taxon>
        <taxon>Amygdaloideae</taxon>
        <taxon>Maleae</taxon>
        <taxon>Malus</taxon>
    </lineage>
</organism>
<accession>A0A498J876</accession>
<feature type="transmembrane region" description="Helical" evidence="1">
    <location>
        <begin position="38"/>
        <end position="57"/>
    </location>
</feature>
<evidence type="ECO:0000313" key="3">
    <source>
        <dbReference type="Proteomes" id="UP000290289"/>
    </source>
</evidence>
<comment type="caution">
    <text evidence="2">The sequence shown here is derived from an EMBL/GenBank/DDBJ whole genome shotgun (WGS) entry which is preliminary data.</text>
</comment>
<keyword evidence="1" id="KW-0812">Transmembrane</keyword>
<keyword evidence="1" id="KW-1133">Transmembrane helix</keyword>
<evidence type="ECO:0000313" key="2">
    <source>
        <dbReference type="EMBL" id="RXH91888.1"/>
    </source>
</evidence>
<feature type="transmembrane region" description="Helical" evidence="1">
    <location>
        <begin position="69"/>
        <end position="86"/>
    </location>
</feature>
<evidence type="ECO:0000256" key="1">
    <source>
        <dbReference type="SAM" id="Phobius"/>
    </source>
</evidence>
<dbReference type="AlphaFoldDB" id="A0A498J876"/>
<gene>
    <name evidence="2" type="ORF">DVH24_020911</name>
</gene>
<dbReference type="Proteomes" id="UP000290289">
    <property type="component" value="Chromosome 8"/>
</dbReference>
<keyword evidence="1" id="KW-0472">Membrane</keyword>
<proteinExistence type="predicted"/>